<keyword evidence="3" id="KW-1185">Reference proteome</keyword>
<sequence length="51" mass="5513">MLERTRLIARLKVKKLGGAQNKSSPSPESSARLEFFSPHHSSNSTFQAGGA</sequence>
<accession>A0ABU2BBP7</accession>
<protein>
    <submittedName>
        <fullName evidence="2">Uncharacterized protein</fullName>
    </submittedName>
</protein>
<evidence type="ECO:0000256" key="1">
    <source>
        <dbReference type="SAM" id="MobiDB-lite"/>
    </source>
</evidence>
<dbReference type="RefSeq" id="WP_277103488.1">
    <property type="nucleotide sequence ID" value="NZ_BAAAJS010000069.1"/>
</dbReference>
<name>A0ABU2BBP7_9CORY</name>
<gene>
    <name evidence="2" type="ORF">J2S37_002595</name>
</gene>
<comment type="caution">
    <text evidence="2">The sequence shown here is derived from an EMBL/GenBank/DDBJ whole genome shotgun (WGS) entry which is preliminary data.</text>
</comment>
<feature type="compositionally biased region" description="Polar residues" evidence="1">
    <location>
        <begin position="39"/>
        <end position="51"/>
    </location>
</feature>
<organism evidence="2 3">
    <name type="scientific">Corynebacterium felinum</name>
    <dbReference type="NCBI Taxonomy" id="131318"/>
    <lineage>
        <taxon>Bacteria</taxon>
        <taxon>Bacillati</taxon>
        <taxon>Actinomycetota</taxon>
        <taxon>Actinomycetes</taxon>
        <taxon>Mycobacteriales</taxon>
        <taxon>Corynebacteriaceae</taxon>
        <taxon>Corynebacterium</taxon>
    </lineage>
</organism>
<dbReference type="EMBL" id="JAVDYF010000001">
    <property type="protein sequence ID" value="MDR7356057.1"/>
    <property type="molecule type" value="Genomic_DNA"/>
</dbReference>
<reference evidence="2 3" key="1">
    <citation type="submission" date="2023-07" db="EMBL/GenBank/DDBJ databases">
        <title>Sequencing the genomes of 1000 actinobacteria strains.</title>
        <authorList>
            <person name="Klenk H.-P."/>
        </authorList>
    </citation>
    <scope>NUCLEOTIDE SEQUENCE [LARGE SCALE GENOMIC DNA]</scope>
    <source>
        <strain evidence="2 3">DSM 44508</strain>
    </source>
</reference>
<dbReference type="Proteomes" id="UP001183619">
    <property type="component" value="Unassembled WGS sequence"/>
</dbReference>
<evidence type="ECO:0000313" key="3">
    <source>
        <dbReference type="Proteomes" id="UP001183619"/>
    </source>
</evidence>
<feature type="region of interest" description="Disordered" evidence="1">
    <location>
        <begin position="16"/>
        <end position="51"/>
    </location>
</feature>
<proteinExistence type="predicted"/>
<evidence type="ECO:0000313" key="2">
    <source>
        <dbReference type="EMBL" id="MDR7356057.1"/>
    </source>
</evidence>
<feature type="compositionally biased region" description="Polar residues" evidence="1">
    <location>
        <begin position="20"/>
        <end position="29"/>
    </location>
</feature>